<gene>
    <name evidence="9" type="ORF">EJ02DRAFT_356542</name>
</gene>
<feature type="transmembrane region" description="Helical" evidence="7">
    <location>
        <begin position="497"/>
        <end position="515"/>
    </location>
</feature>
<keyword evidence="10" id="KW-1185">Reference proteome</keyword>
<feature type="compositionally biased region" description="Basic and acidic residues" evidence="8">
    <location>
        <begin position="304"/>
        <end position="323"/>
    </location>
</feature>
<feature type="region of interest" description="Disordered" evidence="8">
    <location>
        <begin position="300"/>
        <end position="354"/>
    </location>
</feature>
<accession>A0A6A5SA99</accession>
<dbReference type="Pfam" id="PF01384">
    <property type="entry name" value="PHO4"/>
    <property type="match status" value="1"/>
</dbReference>
<dbReference type="GO" id="GO:0005315">
    <property type="term" value="F:phosphate transmembrane transporter activity"/>
    <property type="evidence" value="ECO:0007669"/>
    <property type="project" value="InterPro"/>
</dbReference>
<comment type="function">
    <text evidence="7">Sodium-phosphate symporter.</text>
</comment>
<evidence type="ECO:0000256" key="7">
    <source>
        <dbReference type="RuleBase" id="RU363058"/>
    </source>
</evidence>
<feature type="transmembrane region" description="Helical" evidence="7">
    <location>
        <begin position="221"/>
        <end position="241"/>
    </location>
</feature>
<name>A0A6A5SA99_9PLEO</name>
<feature type="transmembrane region" description="Helical" evidence="7">
    <location>
        <begin position="86"/>
        <end position="105"/>
    </location>
</feature>
<dbReference type="OrthoDB" id="260807at2759"/>
<evidence type="ECO:0000256" key="3">
    <source>
        <dbReference type="ARBA" id="ARBA00022592"/>
    </source>
</evidence>
<keyword evidence="2 7" id="KW-0813">Transport</keyword>
<feature type="transmembrane region" description="Helical" evidence="7">
    <location>
        <begin position="457"/>
        <end position="477"/>
    </location>
</feature>
<protein>
    <recommendedName>
        <fullName evidence="7">Phosphate transporter</fullName>
    </recommendedName>
</protein>
<dbReference type="AlphaFoldDB" id="A0A6A5SA99"/>
<feature type="compositionally biased region" description="Polar residues" evidence="8">
    <location>
        <begin position="334"/>
        <end position="352"/>
    </location>
</feature>
<feature type="transmembrane region" description="Helical" evidence="7">
    <location>
        <begin position="7"/>
        <end position="25"/>
    </location>
</feature>
<keyword evidence="4 7" id="KW-0812">Transmembrane</keyword>
<proteinExistence type="inferred from homology"/>
<dbReference type="GO" id="GO:0035435">
    <property type="term" value="P:phosphate ion transmembrane transport"/>
    <property type="evidence" value="ECO:0007669"/>
    <property type="project" value="TreeGrafter"/>
</dbReference>
<dbReference type="EMBL" id="ML976133">
    <property type="protein sequence ID" value="KAF1937581.1"/>
    <property type="molecule type" value="Genomic_DNA"/>
</dbReference>
<dbReference type="Proteomes" id="UP000800038">
    <property type="component" value="Unassembled WGS sequence"/>
</dbReference>
<reference evidence="9" key="1">
    <citation type="journal article" date="2020" name="Stud. Mycol.">
        <title>101 Dothideomycetes genomes: a test case for predicting lifestyles and emergence of pathogens.</title>
        <authorList>
            <person name="Haridas S."/>
            <person name="Albert R."/>
            <person name="Binder M."/>
            <person name="Bloem J."/>
            <person name="Labutti K."/>
            <person name="Salamov A."/>
            <person name="Andreopoulos B."/>
            <person name="Baker S."/>
            <person name="Barry K."/>
            <person name="Bills G."/>
            <person name="Bluhm B."/>
            <person name="Cannon C."/>
            <person name="Castanera R."/>
            <person name="Culley D."/>
            <person name="Daum C."/>
            <person name="Ezra D."/>
            <person name="Gonzalez J."/>
            <person name="Henrissat B."/>
            <person name="Kuo A."/>
            <person name="Liang C."/>
            <person name="Lipzen A."/>
            <person name="Lutzoni F."/>
            <person name="Magnuson J."/>
            <person name="Mondo S."/>
            <person name="Nolan M."/>
            <person name="Ohm R."/>
            <person name="Pangilinan J."/>
            <person name="Park H.-J."/>
            <person name="Ramirez L."/>
            <person name="Alfaro M."/>
            <person name="Sun H."/>
            <person name="Tritt A."/>
            <person name="Yoshinaga Y."/>
            <person name="Zwiers L.-H."/>
            <person name="Turgeon B."/>
            <person name="Goodwin S."/>
            <person name="Spatafora J."/>
            <person name="Crous P."/>
            <person name="Grigoriev I."/>
        </authorList>
    </citation>
    <scope>NUCLEOTIDE SEQUENCE</scope>
    <source>
        <strain evidence="9">CBS 161.51</strain>
    </source>
</reference>
<evidence type="ECO:0000256" key="2">
    <source>
        <dbReference type="ARBA" id="ARBA00022448"/>
    </source>
</evidence>
<evidence type="ECO:0000313" key="9">
    <source>
        <dbReference type="EMBL" id="KAF1937581.1"/>
    </source>
</evidence>
<feature type="transmembrane region" description="Helical" evidence="7">
    <location>
        <begin position="147"/>
        <end position="167"/>
    </location>
</feature>
<evidence type="ECO:0000256" key="1">
    <source>
        <dbReference type="ARBA" id="ARBA00004141"/>
    </source>
</evidence>
<feature type="transmembrane region" description="Helical" evidence="7">
    <location>
        <begin position="179"/>
        <end position="201"/>
    </location>
</feature>
<keyword evidence="5 7" id="KW-1133">Transmembrane helix</keyword>
<sequence>MPALPQFDYIFAIGTVFAFLDAWNIGANDVANSFATSVASRSLSLKQAMCIASVMEFAGAMLVGSRVTDTIRTKVISTKLFEEDPSVLMLGMMCAIIGSATYLTIATRFTMPVSTTHSIMGGVIGVGIAASGPKGVNWSFKGVSQVFAAWGIAPGIAGGFGAIIFLITKHGVMRRKNPVMKAFIMVPIYFFLTSFLLTLLICWKGGSAKIQLTDVQAVGVSFGVGAIVAAFVAAFFIPFLYRRLIKDDWELKGWEFIKGPLLFRRPEPPVRPEGVTAGRIPDFYAGHKTAEELEASRASQAHVASDDVEKNAAHSVVPKDRSSGSDITPVESATHVTTTPDAQPSTSTSKRQLPSGPWYKPAVAFYWFKYALLHGVEQDVVDAQKQKDFLSGDIEAIHATGEHYDNRAEYTYSFLQILTASTASFAHGANDVSNAIGPYTTIYFIWSTAKLSTKVPVPLWILAFGGAGIVVGLWTYGYNIMRALGNKITLHSPSRGFSMELGAAVTVILATKLALPVSTTQCITGATVGVGLCNGTWRTINWRMVAWIYMGWIITLPCAGIMSGCLMGIILNAPRWGGGV</sequence>
<dbReference type="InterPro" id="IPR001204">
    <property type="entry name" value="Phos_transporter"/>
</dbReference>
<comment type="subcellular location">
    <subcellularLocation>
        <location evidence="1 7">Membrane</location>
        <topology evidence="1 7">Multi-pass membrane protein</topology>
    </subcellularLocation>
</comment>
<feature type="transmembrane region" description="Helical" evidence="7">
    <location>
        <begin position="546"/>
        <end position="571"/>
    </location>
</feature>
<evidence type="ECO:0000256" key="5">
    <source>
        <dbReference type="ARBA" id="ARBA00022989"/>
    </source>
</evidence>
<evidence type="ECO:0000256" key="8">
    <source>
        <dbReference type="SAM" id="MobiDB-lite"/>
    </source>
</evidence>
<dbReference type="PANTHER" id="PTHR11101">
    <property type="entry name" value="PHOSPHATE TRANSPORTER"/>
    <property type="match status" value="1"/>
</dbReference>
<comment type="similarity">
    <text evidence="7">Belongs to the inorganic phosphate transporter (PiT) (TC 2.A.20) family.</text>
</comment>
<evidence type="ECO:0000256" key="6">
    <source>
        <dbReference type="ARBA" id="ARBA00023136"/>
    </source>
</evidence>
<dbReference type="GO" id="GO:0016020">
    <property type="term" value="C:membrane"/>
    <property type="evidence" value="ECO:0007669"/>
    <property type="project" value="UniProtKB-SubCell"/>
</dbReference>
<keyword evidence="6 7" id="KW-0472">Membrane</keyword>
<feature type="transmembrane region" description="Helical" evidence="7">
    <location>
        <begin position="45"/>
        <end position="65"/>
    </location>
</feature>
<organism evidence="9 10">
    <name type="scientific">Clathrospora elynae</name>
    <dbReference type="NCBI Taxonomy" id="706981"/>
    <lineage>
        <taxon>Eukaryota</taxon>
        <taxon>Fungi</taxon>
        <taxon>Dikarya</taxon>
        <taxon>Ascomycota</taxon>
        <taxon>Pezizomycotina</taxon>
        <taxon>Dothideomycetes</taxon>
        <taxon>Pleosporomycetidae</taxon>
        <taxon>Pleosporales</taxon>
        <taxon>Diademaceae</taxon>
        <taxon>Clathrospora</taxon>
    </lineage>
</organism>
<keyword evidence="3 7" id="KW-0592">Phosphate transport</keyword>
<evidence type="ECO:0000313" key="10">
    <source>
        <dbReference type="Proteomes" id="UP000800038"/>
    </source>
</evidence>
<evidence type="ECO:0000256" key="4">
    <source>
        <dbReference type="ARBA" id="ARBA00022692"/>
    </source>
</evidence>
<dbReference type="PANTHER" id="PTHR11101:SF80">
    <property type="entry name" value="PHOSPHATE TRANSPORTER"/>
    <property type="match status" value="1"/>
</dbReference>